<evidence type="ECO:0000256" key="3">
    <source>
        <dbReference type="ARBA" id="ARBA00022670"/>
    </source>
</evidence>
<evidence type="ECO:0000256" key="7">
    <source>
        <dbReference type="SAM" id="Phobius"/>
    </source>
</evidence>
<sequence length="95" mass="10950">MFRSSIKLFKVFGIEIRLDYSWFIIFALFAYYFGFDYFPRVLSGLNGGLLALITIITVILFFTSVLIHEMSHSLVARRRGTPVKRITLFIFGGMA</sequence>
<evidence type="ECO:0000256" key="5">
    <source>
        <dbReference type="ARBA" id="ARBA00022833"/>
    </source>
</evidence>
<dbReference type="PANTHER" id="PTHR39188:SF3">
    <property type="entry name" value="STAGE IV SPORULATION PROTEIN FB"/>
    <property type="match status" value="1"/>
</dbReference>
<evidence type="ECO:0000256" key="1">
    <source>
        <dbReference type="ARBA" id="ARBA00001947"/>
    </source>
</evidence>
<dbReference type="GO" id="GO:0008237">
    <property type="term" value="F:metallopeptidase activity"/>
    <property type="evidence" value="ECO:0007669"/>
    <property type="project" value="UniProtKB-KW"/>
</dbReference>
<keyword evidence="5" id="KW-0862">Zinc</keyword>
<gene>
    <name evidence="8" type="ORF">S01H4_08035</name>
</gene>
<evidence type="ECO:0000256" key="2">
    <source>
        <dbReference type="ARBA" id="ARBA00007931"/>
    </source>
</evidence>
<dbReference type="EMBL" id="BART01002702">
    <property type="protein sequence ID" value="GAG66476.1"/>
    <property type="molecule type" value="Genomic_DNA"/>
</dbReference>
<protein>
    <recommendedName>
        <fullName evidence="9">Peptidase M50 domain-containing protein</fullName>
    </recommendedName>
</protein>
<dbReference type="GO" id="GO:0006508">
    <property type="term" value="P:proteolysis"/>
    <property type="evidence" value="ECO:0007669"/>
    <property type="project" value="UniProtKB-KW"/>
</dbReference>
<evidence type="ECO:0000256" key="4">
    <source>
        <dbReference type="ARBA" id="ARBA00022801"/>
    </source>
</evidence>
<organism evidence="8">
    <name type="scientific">marine sediment metagenome</name>
    <dbReference type="NCBI Taxonomy" id="412755"/>
    <lineage>
        <taxon>unclassified sequences</taxon>
        <taxon>metagenomes</taxon>
        <taxon>ecological metagenomes</taxon>
    </lineage>
</organism>
<feature type="transmembrane region" description="Helical" evidence="7">
    <location>
        <begin position="20"/>
        <end position="38"/>
    </location>
</feature>
<keyword evidence="7" id="KW-1133">Transmembrane helix</keyword>
<dbReference type="AlphaFoldDB" id="X1B3D4"/>
<comment type="similarity">
    <text evidence="2">Belongs to the peptidase M50B family.</text>
</comment>
<feature type="transmembrane region" description="Helical" evidence="7">
    <location>
        <begin position="44"/>
        <end position="67"/>
    </location>
</feature>
<keyword evidence="6" id="KW-0482">Metalloprotease</keyword>
<comment type="caution">
    <text evidence="8">The sequence shown here is derived from an EMBL/GenBank/DDBJ whole genome shotgun (WGS) entry which is preliminary data.</text>
</comment>
<evidence type="ECO:0000256" key="6">
    <source>
        <dbReference type="ARBA" id="ARBA00023049"/>
    </source>
</evidence>
<comment type="cofactor">
    <cofactor evidence="1">
        <name>Zn(2+)</name>
        <dbReference type="ChEBI" id="CHEBI:29105"/>
    </cofactor>
</comment>
<proteinExistence type="inferred from homology"/>
<keyword evidence="4" id="KW-0378">Hydrolase</keyword>
<dbReference type="PANTHER" id="PTHR39188">
    <property type="entry name" value="MEMBRANE-ASSOCIATED ZINC METALLOPROTEASE M50B"/>
    <property type="match status" value="1"/>
</dbReference>
<keyword evidence="3" id="KW-0645">Protease</keyword>
<feature type="non-terminal residue" evidence="8">
    <location>
        <position position="95"/>
    </location>
</feature>
<reference evidence="8" key="1">
    <citation type="journal article" date="2014" name="Front. Microbiol.">
        <title>High frequency of phylogenetically diverse reductive dehalogenase-homologous genes in deep subseafloor sedimentary metagenomes.</title>
        <authorList>
            <person name="Kawai M."/>
            <person name="Futagami T."/>
            <person name="Toyoda A."/>
            <person name="Takaki Y."/>
            <person name="Nishi S."/>
            <person name="Hori S."/>
            <person name="Arai W."/>
            <person name="Tsubouchi T."/>
            <person name="Morono Y."/>
            <person name="Uchiyama I."/>
            <person name="Ito T."/>
            <person name="Fujiyama A."/>
            <person name="Inagaki F."/>
            <person name="Takami H."/>
        </authorList>
    </citation>
    <scope>NUCLEOTIDE SEQUENCE</scope>
    <source>
        <strain evidence="8">Expedition CK06-06</strain>
    </source>
</reference>
<accession>X1B3D4</accession>
<evidence type="ECO:0008006" key="9">
    <source>
        <dbReference type="Google" id="ProtNLM"/>
    </source>
</evidence>
<keyword evidence="7" id="KW-0472">Membrane</keyword>
<name>X1B3D4_9ZZZZ</name>
<keyword evidence="7" id="KW-0812">Transmembrane</keyword>
<evidence type="ECO:0000313" key="8">
    <source>
        <dbReference type="EMBL" id="GAG66476.1"/>
    </source>
</evidence>